<proteinExistence type="predicted"/>
<accession>A0A1M7TMU6</accession>
<keyword evidence="3" id="KW-1185">Reference proteome</keyword>
<keyword evidence="1" id="KW-0472">Membrane</keyword>
<evidence type="ECO:0000313" key="2">
    <source>
        <dbReference type="EMBL" id="SHN72047.1"/>
    </source>
</evidence>
<dbReference type="AlphaFoldDB" id="A0A1M7TMU6"/>
<dbReference type="Proteomes" id="UP000184096">
    <property type="component" value="Chromosome I"/>
</dbReference>
<dbReference type="EMBL" id="LT670849">
    <property type="protein sequence ID" value="SHN72047.1"/>
    <property type="molecule type" value="Genomic_DNA"/>
</dbReference>
<gene>
    <name evidence="2" type="ORF">SAMN05444170_2180</name>
</gene>
<name>A0A1M7TMU6_9BRAD</name>
<evidence type="ECO:0000313" key="3">
    <source>
        <dbReference type="Proteomes" id="UP000184096"/>
    </source>
</evidence>
<organism evidence="2 3">
    <name type="scientific">Bradyrhizobium erythrophlei</name>
    <dbReference type="NCBI Taxonomy" id="1437360"/>
    <lineage>
        <taxon>Bacteria</taxon>
        <taxon>Pseudomonadati</taxon>
        <taxon>Pseudomonadota</taxon>
        <taxon>Alphaproteobacteria</taxon>
        <taxon>Hyphomicrobiales</taxon>
        <taxon>Nitrobacteraceae</taxon>
        <taxon>Bradyrhizobium</taxon>
    </lineage>
</organism>
<feature type="transmembrane region" description="Helical" evidence="1">
    <location>
        <begin position="52"/>
        <end position="74"/>
    </location>
</feature>
<evidence type="ECO:0000256" key="1">
    <source>
        <dbReference type="SAM" id="Phobius"/>
    </source>
</evidence>
<keyword evidence="1" id="KW-0812">Transmembrane</keyword>
<keyword evidence="1" id="KW-1133">Transmembrane helix</keyword>
<reference evidence="3" key="1">
    <citation type="submission" date="2016-11" db="EMBL/GenBank/DDBJ databases">
        <authorList>
            <person name="Varghese N."/>
            <person name="Submissions S."/>
        </authorList>
    </citation>
    <scope>NUCLEOTIDE SEQUENCE [LARGE SCALE GENOMIC DNA]</scope>
    <source>
        <strain evidence="3">GAS401</strain>
    </source>
</reference>
<protein>
    <submittedName>
        <fullName evidence="2">Uncharacterized protein</fullName>
    </submittedName>
</protein>
<sequence>MRCRLASDLIQSRIKPPYPAAVAAARPDMAAGIPAADRVALDLKRTSRRRDYFAAVTMISTLYFAAASLTSTVARAGVLPGETQASHTAFISGNVFMSVM</sequence>